<sequence length="91" mass="10702">MEINFVTQIWQEGKMYVAYTPELDISSCGKTFLEARKNLHEAVEIFLVETAKMNTLDEILEESGFIREKNNQKIRWQPPKIISTERERVVV</sequence>
<dbReference type="AlphaFoldDB" id="A0A0G0I140"/>
<name>A0A0G0I140_9BACT</name>
<dbReference type="InterPro" id="IPR035069">
    <property type="entry name" value="TTHA1013/TTHA0281-like"/>
</dbReference>
<comment type="caution">
    <text evidence="1">The sequence shown here is derived from an EMBL/GenBank/DDBJ whole genome shotgun (WGS) entry which is preliminary data.</text>
</comment>
<protein>
    <recommendedName>
        <fullName evidence="3">HicB-like antitoxin of toxin-antitoxin system domain-containing protein</fullName>
    </recommendedName>
</protein>
<accession>A0A0G0I140</accession>
<reference evidence="1 2" key="1">
    <citation type="journal article" date="2015" name="Nature">
        <title>rRNA introns, odd ribosomes, and small enigmatic genomes across a large radiation of phyla.</title>
        <authorList>
            <person name="Brown C.T."/>
            <person name="Hug L.A."/>
            <person name="Thomas B.C."/>
            <person name="Sharon I."/>
            <person name="Castelle C.J."/>
            <person name="Singh A."/>
            <person name="Wilkins M.J."/>
            <person name="Williams K.H."/>
            <person name="Banfield J.F."/>
        </authorList>
    </citation>
    <scope>NUCLEOTIDE SEQUENCE [LARGE SCALE GENOMIC DNA]</scope>
</reference>
<dbReference type="SUPFAM" id="SSF143100">
    <property type="entry name" value="TTHA1013/TTHA0281-like"/>
    <property type="match status" value="1"/>
</dbReference>
<evidence type="ECO:0000313" key="2">
    <source>
        <dbReference type="Proteomes" id="UP000034508"/>
    </source>
</evidence>
<proteinExistence type="predicted"/>
<organism evidence="1 2">
    <name type="scientific">Berkelbacteria bacterium GW2011_GWA1_36_9</name>
    <dbReference type="NCBI Taxonomy" id="1618331"/>
    <lineage>
        <taxon>Bacteria</taxon>
        <taxon>Candidatus Berkelbacteria</taxon>
    </lineage>
</organism>
<dbReference type="Proteomes" id="UP000034508">
    <property type="component" value="Unassembled WGS sequence"/>
</dbReference>
<dbReference type="Gene3D" id="3.30.160.250">
    <property type="match status" value="1"/>
</dbReference>
<evidence type="ECO:0008006" key="3">
    <source>
        <dbReference type="Google" id="ProtNLM"/>
    </source>
</evidence>
<evidence type="ECO:0000313" key="1">
    <source>
        <dbReference type="EMBL" id="KKQ17984.1"/>
    </source>
</evidence>
<gene>
    <name evidence="1" type="ORF">US31_C0012G0025</name>
</gene>
<dbReference type="EMBL" id="LBSM01000012">
    <property type="protein sequence ID" value="KKQ17984.1"/>
    <property type="molecule type" value="Genomic_DNA"/>
</dbReference>